<dbReference type="GO" id="GO:0061512">
    <property type="term" value="P:protein localization to cilium"/>
    <property type="evidence" value="ECO:0007669"/>
    <property type="project" value="TreeGrafter"/>
</dbReference>
<keyword evidence="3" id="KW-0472">Membrane</keyword>
<dbReference type="GO" id="GO:0060271">
    <property type="term" value="P:cilium assembly"/>
    <property type="evidence" value="ECO:0007669"/>
    <property type="project" value="TreeGrafter"/>
</dbReference>
<dbReference type="GO" id="GO:0042802">
    <property type="term" value="F:identical protein binding"/>
    <property type="evidence" value="ECO:0007669"/>
    <property type="project" value="InterPro"/>
</dbReference>
<evidence type="ECO:0000256" key="1">
    <source>
        <dbReference type="ARBA" id="ARBA00022737"/>
    </source>
</evidence>
<protein>
    <submittedName>
        <fullName evidence="4">Uncharacterized protein</fullName>
    </submittedName>
</protein>
<organism evidence="4">
    <name type="scientific">hydrothermal vent metagenome</name>
    <dbReference type="NCBI Taxonomy" id="652676"/>
    <lineage>
        <taxon>unclassified sequences</taxon>
        <taxon>metagenomes</taxon>
        <taxon>ecological metagenomes</taxon>
    </lineage>
</organism>
<proteinExistence type="predicted"/>
<accession>A0A3B0RUU3</accession>
<dbReference type="Gene3D" id="1.25.40.10">
    <property type="entry name" value="Tetratricopeptide repeat domain"/>
    <property type="match status" value="1"/>
</dbReference>
<evidence type="ECO:0000256" key="3">
    <source>
        <dbReference type="SAM" id="Phobius"/>
    </source>
</evidence>
<dbReference type="InterPro" id="IPR011717">
    <property type="entry name" value="TPR-4"/>
</dbReference>
<dbReference type="SUPFAM" id="SSF48452">
    <property type="entry name" value="TPR-like"/>
    <property type="match status" value="1"/>
</dbReference>
<dbReference type="SMART" id="SM00028">
    <property type="entry name" value="TPR"/>
    <property type="match status" value="4"/>
</dbReference>
<keyword evidence="2" id="KW-0802">TPR repeat</keyword>
<dbReference type="AlphaFoldDB" id="A0A3B0RUU3"/>
<dbReference type="InterPro" id="IPR019734">
    <property type="entry name" value="TPR_rpt"/>
</dbReference>
<feature type="transmembrane region" description="Helical" evidence="3">
    <location>
        <begin position="34"/>
        <end position="54"/>
    </location>
</feature>
<dbReference type="PANTHER" id="PTHR44186:SF1">
    <property type="entry name" value="BARDET-BIEDL SYNDROME 4 PROTEIN"/>
    <property type="match status" value="1"/>
</dbReference>
<dbReference type="GO" id="GO:0036064">
    <property type="term" value="C:ciliary basal body"/>
    <property type="evidence" value="ECO:0007669"/>
    <property type="project" value="TreeGrafter"/>
</dbReference>
<dbReference type="Pfam" id="PF13432">
    <property type="entry name" value="TPR_16"/>
    <property type="match status" value="1"/>
</dbReference>
<reference evidence="4" key="1">
    <citation type="submission" date="2018-06" db="EMBL/GenBank/DDBJ databases">
        <authorList>
            <person name="Zhirakovskaya E."/>
        </authorList>
    </citation>
    <scope>NUCLEOTIDE SEQUENCE</scope>
</reference>
<dbReference type="PROSITE" id="PS50005">
    <property type="entry name" value="TPR"/>
    <property type="match status" value="1"/>
</dbReference>
<keyword evidence="3" id="KW-1133">Transmembrane helix</keyword>
<dbReference type="EMBL" id="UOEE01000209">
    <property type="protein sequence ID" value="VAV95739.1"/>
    <property type="molecule type" value="Genomic_DNA"/>
</dbReference>
<dbReference type="Pfam" id="PF07721">
    <property type="entry name" value="TPR_4"/>
    <property type="match status" value="2"/>
</dbReference>
<keyword evidence="1" id="KW-0677">Repeat</keyword>
<evidence type="ECO:0000256" key="2">
    <source>
        <dbReference type="ARBA" id="ARBA00022803"/>
    </source>
</evidence>
<dbReference type="InterPro" id="IPR011990">
    <property type="entry name" value="TPR-like_helical_dom_sf"/>
</dbReference>
<keyword evidence="3" id="KW-0812">Transmembrane</keyword>
<name>A0A3B0RUU3_9ZZZZ</name>
<gene>
    <name evidence="4" type="ORF">MNBD_ALPHA06-1501</name>
</gene>
<evidence type="ECO:0000313" key="4">
    <source>
        <dbReference type="EMBL" id="VAV95739.1"/>
    </source>
</evidence>
<dbReference type="PANTHER" id="PTHR44186">
    <property type="match status" value="1"/>
</dbReference>
<sequence length="294" mass="32623">MKFSQHFIVNEILTARYQICLVLTRKTRQMFIPVRIFFSYLILLGLLSACATPASEEETAFSESMIRDIRPESRIVRDEIERQDILTQATFWAKEYETNPADKEAAIKLAKVVRQIGNPGRAAAIGSQALSLFPEDRDLLLITGQALIEDGHAGNAISFLQAAIKQNPKDASALSALGVAFDQSDRHQLAISTFRRALSIRPDDPKILSNIGISYALQGDPKTAETWLRKAADLPDADAQVRQNLALVLGLQGQFEEAESMAALDMPNGVAKENVDFVKSMINRPQAWKALREQ</sequence>